<keyword evidence="2" id="KW-1185">Reference proteome</keyword>
<dbReference type="Gramene" id="evm.model.ctgX2.13">
    <property type="protein sequence ID" value="cds.evm.model.ctgX2.13"/>
    <property type="gene ID" value="evm.TU.ctgX2.13"/>
</dbReference>
<dbReference type="AlphaFoldDB" id="A0A803QRU6"/>
<accession>A0A803QRU6</accession>
<reference evidence="1" key="1">
    <citation type="submission" date="2021-03" db="UniProtKB">
        <authorList>
            <consortium name="EnsemblPlants"/>
        </authorList>
    </citation>
    <scope>IDENTIFICATION</scope>
</reference>
<name>A0A803QRU6_CANSA</name>
<evidence type="ECO:0000313" key="1">
    <source>
        <dbReference type="EnsemblPlants" id="cds.evm.model.ctgX2.13"/>
    </source>
</evidence>
<proteinExistence type="predicted"/>
<sequence>PSLSLGWVQDLGPSGVLIQSGSRQCMQAEFDPDLGLRLVRVGFSSELGSQSGLLLFLRVGPSRVPDLNHKLLVCSRPSDRIRVKMDQRHGSGVWFLLGVRSPS</sequence>
<organism evidence="1 2">
    <name type="scientific">Cannabis sativa</name>
    <name type="common">Hemp</name>
    <name type="synonym">Marijuana</name>
    <dbReference type="NCBI Taxonomy" id="3483"/>
    <lineage>
        <taxon>Eukaryota</taxon>
        <taxon>Viridiplantae</taxon>
        <taxon>Streptophyta</taxon>
        <taxon>Embryophyta</taxon>
        <taxon>Tracheophyta</taxon>
        <taxon>Spermatophyta</taxon>
        <taxon>Magnoliopsida</taxon>
        <taxon>eudicotyledons</taxon>
        <taxon>Gunneridae</taxon>
        <taxon>Pentapetalae</taxon>
        <taxon>rosids</taxon>
        <taxon>fabids</taxon>
        <taxon>Rosales</taxon>
        <taxon>Cannabaceae</taxon>
        <taxon>Cannabis</taxon>
    </lineage>
</organism>
<protein>
    <submittedName>
        <fullName evidence="1">Uncharacterized protein</fullName>
    </submittedName>
</protein>
<evidence type="ECO:0000313" key="2">
    <source>
        <dbReference type="Proteomes" id="UP000596661"/>
    </source>
</evidence>
<dbReference type="Proteomes" id="UP000596661">
    <property type="component" value="Unassembled WGS sequence"/>
</dbReference>
<dbReference type="EnsemblPlants" id="evm.model.ctgX2.13">
    <property type="protein sequence ID" value="cds.evm.model.ctgX2.13"/>
    <property type="gene ID" value="evm.TU.ctgX2.13"/>
</dbReference>